<gene>
    <name evidence="2" type="ORF">SAMN04488564_103391</name>
</gene>
<dbReference type="AlphaFoldDB" id="A0A1I6DY19"/>
<keyword evidence="1" id="KW-0732">Signal</keyword>
<organism evidence="2 3">
    <name type="scientific">Lentzea waywayandensis</name>
    <dbReference type="NCBI Taxonomy" id="84724"/>
    <lineage>
        <taxon>Bacteria</taxon>
        <taxon>Bacillati</taxon>
        <taxon>Actinomycetota</taxon>
        <taxon>Actinomycetes</taxon>
        <taxon>Pseudonocardiales</taxon>
        <taxon>Pseudonocardiaceae</taxon>
        <taxon>Lentzea</taxon>
    </lineage>
</organism>
<dbReference type="EMBL" id="FOYL01000003">
    <property type="protein sequence ID" value="SFR10399.1"/>
    <property type="molecule type" value="Genomic_DNA"/>
</dbReference>
<feature type="signal peptide" evidence="1">
    <location>
        <begin position="1"/>
        <end position="27"/>
    </location>
</feature>
<reference evidence="3" key="1">
    <citation type="submission" date="2016-10" db="EMBL/GenBank/DDBJ databases">
        <authorList>
            <person name="Varghese N."/>
            <person name="Submissions S."/>
        </authorList>
    </citation>
    <scope>NUCLEOTIDE SEQUENCE [LARGE SCALE GENOMIC DNA]</scope>
    <source>
        <strain evidence="3">DSM 44232</strain>
    </source>
</reference>
<feature type="chain" id="PRO_5039299679" description="DUF3558 domain-containing protein" evidence="1">
    <location>
        <begin position="28"/>
        <end position="169"/>
    </location>
</feature>
<evidence type="ECO:0000256" key="1">
    <source>
        <dbReference type="SAM" id="SignalP"/>
    </source>
</evidence>
<keyword evidence="3" id="KW-1185">Reference proteome</keyword>
<evidence type="ECO:0008006" key="4">
    <source>
        <dbReference type="Google" id="ProtNLM"/>
    </source>
</evidence>
<dbReference type="PROSITE" id="PS51257">
    <property type="entry name" value="PROKAR_LIPOPROTEIN"/>
    <property type="match status" value="1"/>
</dbReference>
<evidence type="ECO:0000313" key="3">
    <source>
        <dbReference type="Proteomes" id="UP000198583"/>
    </source>
</evidence>
<dbReference type="Proteomes" id="UP000198583">
    <property type="component" value="Unassembled WGS sequence"/>
</dbReference>
<protein>
    <recommendedName>
        <fullName evidence="4">DUF3558 domain-containing protein</fullName>
    </recommendedName>
</protein>
<evidence type="ECO:0000313" key="2">
    <source>
        <dbReference type="EMBL" id="SFR10399.1"/>
    </source>
</evidence>
<name>A0A1I6DY19_9PSEU</name>
<dbReference type="STRING" id="84724.SAMN04488564_103391"/>
<sequence>MSHTSRMYTRLGAVALLFALTACSTPAPPPVPAPAPKLRDLATVDACTLLAEPDFATPFTKAPEPLNEPLSCRWTIEAQSVWMSIENESLEQAKLRVRDGSELTVESRKAWWGVTNDRSSVPQTSLGVVVTELAADRVLVMTAERTPPRYDIGMVARTRSVAVVQRLFS</sequence>
<accession>A0A1I6DY19</accession>
<proteinExistence type="predicted"/>